<dbReference type="AlphaFoldDB" id="A0A2U1JXT6"/>
<feature type="transmembrane region" description="Helical" evidence="1">
    <location>
        <begin position="63"/>
        <end position="80"/>
    </location>
</feature>
<feature type="transmembrane region" description="Helical" evidence="1">
    <location>
        <begin position="265"/>
        <end position="283"/>
    </location>
</feature>
<keyword evidence="1" id="KW-0472">Membrane</keyword>
<dbReference type="OrthoDB" id="2786532at2"/>
<comment type="caution">
    <text evidence="2">The sequence shown here is derived from an EMBL/GenBank/DDBJ whole genome shotgun (WGS) entry which is preliminary data.</text>
</comment>
<name>A0A2U1JXT6_9BACI</name>
<feature type="transmembrane region" description="Helical" evidence="1">
    <location>
        <begin position="232"/>
        <end position="253"/>
    </location>
</feature>
<sequence>MAKWITQFKLESKQLFGNWVFLLLPLLFGIWFISDLSQILEFSKQAIAPSQDLFMYTYSFHKIKHTLSLGLAILIGILFIRRDLVNPTYDWLSASPISSGTVLSAKYIAGILYLSLFTLSMCAVFVWFAMKRELAVSVLLKETAFFAVQYEVSYMVTLALAMFLAVWIKNRIVYLIGFCAWMFGTFFLDIFVISRFNLYFLKTFHLNQFMVDATEFFGNEAWGLSLLKDEVFFSRLFVIGFAIMLLTCMSAMLKTARPSESLKRWKMFSIVAIIIAAVLYVPYGQLWKERYDVYKNNVLTAPIINYNDDGNQEISFGEDEEFTVHDNKKFSVTSYDIDLKKDKQNWLTVTTDITVPTEAISKNEEIPFTLNRAFRVKSIEINGNSVNWKQSDDFVEIEQPSIDKNRGKQQIKISYEGELFLWSYRIDNYETFDGFVRDGNVYLPANIAWYPLPGHQYLYEKSFENELSCIDDASLLDKADFTIKAKGFKDKLFSTIGLSSMKTSVQMFAGKQLDGVDLFAGNFIELTSNNHELTLITTPSNKLEAKAFLDHAADAIDYFNTWIRKPVPHVKQVMYLPIFGYGLEGLHNETYMNTTSRHNNLDHYQRVKVISANLFGDEHLGTNPDETSVIYGIRQSFLYLYYRDRLQLSDDEIETTPNVIPFDFEDDDKNIDVFNMVKDAVSKGRTEKVKQVLNTFYDKGLTLKDIGDDKYSRITFEDWQTEWTKVMDDE</sequence>
<dbReference type="EMBL" id="QCZG01000025">
    <property type="protein sequence ID" value="PWA10030.1"/>
    <property type="molecule type" value="Genomic_DNA"/>
</dbReference>
<dbReference type="RefSeq" id="WP_116555172.1">
    <property type="nucleotide sequence ID" value="NZ_QCZG01000025.1"/>
</dbReference>
<proteinExistence type="predicted"/>
<accession>A0A2U1JXT6</accession>
<evidence type="ECO:0000256" key="1">
    <source>
        <dbReference type="SAM" id="Phobius"/>
    </source>
</evidence>
<organism evidence="2 3">
    <name type="scientific">Pueribacillus theae</name>
    <dbReference type="NCBI Taxonomy" id="2171751"/>
    <lineage>
        <taxon>Bacteria</taxon>
        <taxon>Bacillati</taxon>
        <taxon>Bacillota</taxon>
        <taxon>Bacilli</taxon>
        <taxon>Bacillales</taxon>
        <taxon>Bacillaceae</taxon>
        <taxon>Pueribacillus</taxon>
    </lineage>
</organism>
<reference evidence="2 3" key="1">
    <citation type="submission" date="2018-04" db="EMBL/GenBank/DDBJ databases">
        <title>Camelliibacillus theae gen. nov., sp. nov., isolated from Pu'er tea.</title>
        <authorList>
            <person name="Niu L."/>
        </authorList>
    </citation>
    <scope>NUCLEOTIDE SEQUENCE [LARGE SCALE GENOMIC DNA]</scope>
    <source>
        <strain evidence="2 3">T8</strain>
    </source>
</reference>
<dbReference type="Proteomes" id="UP000245998">
    <property type="component" value="Unassembled WGS sequence"/>
</dbReference>
<protein>
    <submittedName>
        <fullName evidence="2">Uncharacterized protein</fullName>
    </submittedName>
</protein>
<keyword evidence="1" id="KW-0812">Transmembrane</keyword>
<evidence type="ECO:0000313" key="3">
    <source>
        <dbReference type="Proteomes" id="UP000245998"/>
    </source>
</evidence>
<feature type="transmembrane region" description="Helical" evidence="1">
    <location>
        <begin position="107"/>
        <end position="130"/>
    </location>
</feature>
<evidence type="ECO:0000313" key="2">
    <source>
        <dbReference type="EMBL" id="PWA10030.1"/>
    </source>
</evidence>
<feature type="transmembrane region" description="Helical" evidence="1">
    <location>
        <begin position="175"/>
        <end position="196"/>
    </location>
</feature>
<keyword evidence="3" id="KW-1185">Reference proteome</keyword>
<feature type="transmembrane region" description="Helical" evidence="1">
    <location>
        <begin position="150"/>
        <end position="168"/>
    </location>
</feature>
<feature type="transmembrane region" description="Helical" evidence="1">
    <location>
        <begin position="15"/>
        <end position="34"/>
    </location>
</feature>
<keyword evidence="1" id="KW-1133">Transmembrane helix</keyword>
<gene>
    <name evidence="2" type="ORF">DCC39_12135</name>
</gene>